<evidence type="ECO:0000259" key="1">
    <source>
        <dbReference type="Pfam" id="PF05116"/>
    </source>
</evidence>
<evidence type="ECO:0000313" key="3">
    <source>
        <dbReference type="Proteomes" id="UP000249890"/>
    </source>
</evidence>
<accession>A0A2Z2KVJ0</accession>
<feature type="domain" description="Sucrose phosphatase-like" evidence="1">
    <location>
        <begin position="40"/>
        <end position="224"/>
    </location>
</feature>
<organism evidence="2 3">
    <name type="scientific">Paenibacillus donghaensis</name>
    <dbReference type="NCBI Taxonomy" id="414771"/>
    <lineage>
        <taxon>Bacteria</taxon>
        <taxon>Bacillati</taxon>
        <taxon>Bacillota</taxon>
        <taxon>Bacilli</taxon>
        <taxon>Bacillales</taxon>
        <taxon>Paenibacillaceae</taxon>
        <taxon>Paenibacillus</taxon>
    </lineage>
</organism>
<dbReference type="AlphaFoldDB" id="A0A2Z2KVJ0"/>
<dbReference type="InterPro" id="IPR024197">
    <property type="entry name" value="TPP-like"/>
</dbReference>
<dbReference type="Proteomes" id="UP000249890">
    <property type="component" value="Chromosome"/>
</dbReference>
<dbReference type="Gene3D" id="3.40.50.1000">
    <property type="entry name" value="HAD superfamily/HAD-like"/>
    <property type="match status" value="1"/>
</dbReference>
<proteinExistence type="predicted"/>
<dbReference type="KEGG" id="pdh:B9T62_33850"/>
<dbReference type="OrthoDB" id="1666512at2"/>
<dbReference type="PIRSF" id="PIRSF030802">
    <property type="entry name" value="UCP030802"/>
    <property type="match status" value="1"/>
</dbReference>
<gene>
    <name evidence="2" type="ORF">B9T62_33850</name>
</gene>
<reference evidence="2 3" key="1">
    <citation type="submission" date="2017-06" db="EMBL/GenBank/DDBJ databases">
        <title>Complete genome sequence of Paenibacillus donghaensis KCTC 13049T isolated from East Sea sediment, South Korea.</title>
        <authorList>
            <person name="Jung B.K."/>
            <person name="Hong S.-J."/>
            <person name="Shin J.-H."/>
        </authorList>
    </citation>
    <scope>NUCLEOTIDE SEQUENCE [LARGE SCALE GENOMIC DNA]</scope>
    <source>
        <strain evidence="2 3">KCTC 13049</strain>
    </source>
</reference>
<dbReference type="SUPFAM" id="SSF56784">
    <property type="entry name" value="HAD-like"/>
    <property type="match status" value="1"/>
</dbReference>
<keyword evidence="2" id="KW-0378">Hydrolase</keyword>
<dbReference type="InterPro" id="IPR006380">
    <property type="entry name" value="SPP-like_dom"/>
</dbReference>
<name>A0A2Z2KVJ0_9BACL</name>
<dbReference type="GO" id="GO:0016787">
    <property type="term" value="F:hydrolase activity"/>
    <property type="evidence" value="ECO:0007669"/>
    <property type="project" value="UniProtKB-KW"/>
</dbReference>
<sequence>MIYASDLDRTLIYSRSAIGVPENSPGLIPAEIIDGVTVSYISQQALEQLQELVAASLVFMPVTTRTIQQYKRINLFQETIIPDYAITSNGGNILIGGVVDQEWRSAVGSLVASGSAPAAEIVELVRSVVREEWLISERYCDELFYTFVVYRDLLPMDEITHMADRLATLGWKVSLQGRKLYVVPVAVNKSDAILHVRRTVRSEPMVASGDSLLDKSLLASADYAIAPCHGEIFAEQQSGLVKSSYPFTKQSGVFAGDEILQYVRMIYNNLTVLGVGPQ</sequence>
<dbReference type="EMBL" id="CP021780">
    <property type="protein sequence ID" value="ASA25281.1"/>
    <property type="molecule type" value="Genomic_DNA"/>
</dbReference>
<dbReference type="Pfam" id="PF05116">
    <property type="entry name" value="S6PP"/>
    <property type="match status" value="1"/>
</dbReference>
<evidence type="ECO:0000313" key="2">
    <source>
        <dbReference type="EMBL" id="ASA25281.1"/>
    </source>
</evidence>
<dbReference type="RefSeq" id="WP_087919245.1">
    <property type="nucleotide sequence ID" value="NZ_CP021780.1"/>
</dbReference>
<keyword evidence="3" id="KW-1185">Reference proteome</keyword>
<protein>
    <submittedName>
        <fullName evidence="2">Hydrolase</fullName>
    </submittedName>
</protein>
<dbReference type="InterPro" id="IPR023214">
    <property type="entry name" value="HAD_sf"/>
</dbReference>
<dbReference type="InterPro" id="IPR036412">
    <property type="entry name" value="HAD-like_sf"/>
</dbReference>